<dbReference type="SUPFAM" id="SSF56601">
    <property type="entry name" value="beta-lactamase/transpeptidase-like"/>
    <property type="match status" value="1"/>
</dbReference>
<feature type="transmembrane region" description="Helical" evidence="1">
    <location>
        <begin position="383"/>
        <end position="402"/>
    </location>
</feature>
<protein>
    <submittedName>
        <fullName evidence="3">Beta-lactamase family protein</fullName>
    </submittedName>
</protein>
<dbReference type="Proteomes" id="UP000629371">
    <property type="component" value="Unassembled WGS sequence"/>
</dbReference>
<feature type="transmembrane region" description="Helical" evidence="1">
    <location>
        <begin position="7"/>
        <end position="26"/>
    </location>
</feature>
<sequence>MVRYQRLGLLMLGITFMVVLASWIFFTPRPATLSSATTGDAALAAQVRAAAGDGRGYRGLAVAAINRDRVRFAGLGDSGNPKRPGVDKSTVFEAGSLGKPMTGMLLAELAARKKLRLDVPLQKLLPDMRFGDPALGSATLRDLASHRAGLDLMPANLHIFMRGVELRIMGKDPYRGMTEADVFTAGQNAGSSGTGTFRYSNLGMALAGQTAARVVGQEYEVLLRQYVLAPLKMRSTRMVHSDAAVPRNSATGYKANGAHMQHWLTSGYTPAGDIWSTSDDLARLVLAELRNTAPGAEAAVPRFDAADAGKIGLGWYTTRIQGREITWHNGSTGGFASYMGFDRSSHQGVVILSNTDRPVDAIGKSLLGLAPETEYPAHRLSQIVLTVLCSIGAAGPVFFVAWRRFPRKIYHVHFGFSIAFGVTLLFLLRRIGDWLSVPSAVWALGGALLAIGFLLGVSRCPPTDRDQRSDVRTALSAARYEVVLLALLLLIISIEL</sequence>
<dbReference type="Pfam" id="PF00144">
    <property type="entry name" value="Beta-lactamase"/>
    <property type="match status" value="1"/>
</dbReference>
<keyword evidence="4" id="KW-1185">Reference proteome</keyword>
<keyword evidence="1" id="KW-0472">Membrane</keyword>
<reference evidence="3 4" key="1">
    <citation type="submission" date="2021-01" db="EMBL/GenBank/DDBJ databases">
        <title>WGS of actinomycetes isolated from Thailand.</title>
        <authorList>
            <person name="Thawai C."/>
        </authorList>
    </citation>
    <scope>NUCLEOTIDE SEQUENCE [LARGE SCALE GENOMIC DNA]</scope>
    <source>
        <strain evidence="3 4">CH9-7</strain>
    </source>
</reference>
<evidence type="ECO:0000259" key="2">
    <source>
        <dbReference type="Pfam" id="PF00144"/>
    </source>
</evidence>
<evidence type="ECO:0000313" key="3">
    <source>
        <dbReference type="EMBL" id="MBL1092971.1"/>
    </source>
</evidence>
<feature type="transmembrane region" description="Helical" evidence="1">
    <location>
        <begin position="440"/>
        <end position="457"/>
    </location>
</feature>
<accession>A0ABS1MYX1</accession>
<dbReference type="InterPro" id="IPR050491">
    <property type="entry name" value="AmpC-like"/>
</dbReference>
<dbReference type="RefSeq" id="WP_201808472.1">
    <property type="nucleotide sequence ID" value="NZ_JAERRI010000016.1"/>
</dbReference>
<comment type="caution">
    <text evidence="3">The sequence shown here is derived from an EMBL/GenBank/DDBJ whole genome shotgun (WGS) entry which is preliminary data.</text>
</comment>
<gene>
    <name evidence="3" type="ORF">JK360_26990</name>
</gene>
<keyword evidence="1" id="KW-1133">Transmembrane helix</keyword>
<feature type="transmembrane region" description="Helical" evidence="1">
    <location>
        <begin position="409"/>
        <end position="428"/>
    </location>
</feature>
<dbReference type="PANTHER" id="PTHR46825">
    <property type="entry name" value="D-ALANYL-D-ALANINE-CARBOXYPEPTIDASE/ENDOPEPTIDASE AMPH"/>
    <property type="match status" value="1"/>
</dbReference>
<dbReference type="EMBL" id="JAERRI010000016">
    <property type="protein sequence ID" value="MBL1092971.1"/>
    <property type="molecule type" value="Genomic_DNA"/>
</dbReference>
<proteinExistence type="predicted"/>
<evidence type="ECO:0000256" key="1">
    <source>
        <dbReference type="SAM" id="Phobius"/>
    </source>
</evidence>
<dbReference type="Gene3D" id="3.40.710.10">
    <property type="entry name" value="DD-peptidase/beta-lactamase superfamily"/>
    <property type="match status" value="1"/>
</dbReference>
<keyword evidence="1" id="KW-0812">Transmembrane</keyword>
<evidence type="ECO:0000313" key="4">
    <source>
        <dbReference type="Proteomes" id="UP000629371"/>
    </source>
</evidence>
<name>A0ABS1MYX1_9ACTN</name>
<organism evidence="3 4">
    <name type="scientific">Streptomyces siderophoricus</name>
    <dbReference type="NCBI Taxonomy" id="2802281"/>
    <lineage>
        <taxon>Bacteria</taxon>
        <taxon>Bacillati</taxon>
        <taxon>Actinomycetota</taxon>
        <taxon>Actinomycetes</taxon>
        <taxon>Kitasatosporales</taxon>
        <taxon>Streptomycetaceae</taxon>
        <taxon>Streptomyces</taxon>
    </lineage>
</organism>
<dbReference type="PANTHER" id="PTHR46825:SF9">
    <property type="entry name" value="BETA-LACTAMASE-RELATED DOMAIN-CONTAINING PROTEIN"/>
    <property type="match status" value="1"/>
</dbReference>
<feature type="transmembrane region" description="Helical" evidence="1">
    <location>
        <begin position="477"/>
        <end position="494"/>
    </location>
</feature>
<dbReference type="InterPro" id="IPR012338">
    <property type="entry name" value="Beta-lactam/transpept-like"/>
</dbReference>
<dbReference type="InterPro" id="IPR001466">
    <property type="entry name" value="Beta-lactam-related"/>
</dbReference>
<feature type="domain" description="Beta-lactamase-related" evidence="2">
    <location>
        <begin position="51"/>
        <end position="360"/>
    </location>
</feature>